<evidence type="ECO:0000259" key="2">
    <source>
        <dbReference type="Pfam" id="PF13472"/>
    </source>
</evidence>
<dbReference type="PANTHER" id="PTHR30383">
    <property type="entry name" value="THIOESTERASE 1/PROTEASE 1/LYSOPHOSPHOLIPASE L1"/>
    <property type="match status" value="1"/>
</dbReference>
<keyword evidence="4" id="KW-1185">Reference proteome</keyword>
<dbReference type="CDD" id="cd01822">
    <property type="entry name" value="Lysophospholipase_L1_like"/>
    <property type="match status" value="1"/>
</dbReference>
<feature type="chain" id="PRO_5046949246" evidence="1">
    <location>
        <begin position="33"/>
        <end position="225"/>
    </location>
</feature>
<accession>A0ABV7W2R0</accession>
<comment type="caution">
    <text evidence="3">The sequence shown here is derived from an EMBL/GenBank/DDBJ whole genome shotgun (WGS) entry which is preliminary data.</text>
</comment>
<name>A0ABV7W2R0_9BURK</name>
<proteinExistence type="predicted"/>
<dbReference type="Proteomes" id="UP001595729">
    <property type="component" value="Unassembled WGS sequence"/>
</dbReference>
<organism evidence="3 4">
    <name type="scientific">Hydrogenophaga luteola</name>
    <dbReference type="NCBI Taxonomy" id="1591122"/>
    <lineage>
        <taxon>Bacteria</taxon>
        <taxon>Pseudomonadati</taxon>
        <taxon>Pseudomonadota</taxon>
        <taxon>Betaproteobacteria</taxon>
        <taxon>Burkholderiales</taxon>
        <taxon>Comamonadaceae</taxon>
        <taxon>Hydrogenophaga</taxon>
    </lineage>
</organism>
<evidence type="ECO:0000313" key="4">
    <source>
        <dbReference type="Proteomes" id="UP001595729"/>
    </source>
</evidence>
<reference evidence="4" key="1">
    <citation type="journal article" date="2019" name="Int. J. Syst. Evol. Microbiol.">
        <title>The Global Catalogue of Microorganisms (GCM) 10K type strain sequencing project: providing services to taxonomists for standard genome sequencing and annotation.</title>
        <authorList>
            <consortium name="The Broad Institute Genomics Platform"/>
            <consortium name="The Broad Institute Genome Sequencing Center for Infectious Disease"/>
            <person name="Wu L."/>
            <person name="Ma J."/>
        </authorList>
    </citation>
    <scope>NUCLEOTIDE SEQUENCE [LARGE SCALE GENOMIC DNA]</scope>
    <source>
        <strain evidence="4">KCTC 42501</strain>
    </source>
</reference>
<feature type="signal peptide" evidence="1">
    <location>
        <begin position="1"/>
        <end position="32"/>
    </location>
</feature>
<gene>
    <name evidence="3" type="ORF">ACFOPI_08800</name>
</gene>
<dbReference type="InterPro" id="IPR036514">
    <property type="entry name" value="SGNH_hydro_sf"/>
</dbReference>
<keyword evidence="1" id="KW-0732">Signal</keyword>
<dbReference type="PANTHER" id="PTHR30383:SF24">
    <property type="entry name" value="THIOESTERASE 1_PROTEASE 1_LYSOPHOSPHOLIPASE L1"/>
    <property type="match status" value="1"/>
</dbReference>
<dbReference type="InterPro" id="IPR013830">
    <property type="entry name" value="SGNH_hydro"/>
</dbReference>
<protein>
    <submittedName>
        <fullName evidence="3">Arylesterase</fullName>
    </submittedName>
</protein>
<dbReference type="RefSeq" id="WP_382173005.1">
    <property type="nucleotide sequence ID" value="NZ_JBHRXX010000002.1"/>
</dbReference>
<dbReference type="SUPFAM" id="SSF52266">
    <property type="entry name" value="SGNH hydrolase"/>
    <property type="match status" value="1"/>
</dbReference>
<evidence type="ECO:0000313" key="3">
    <source>
        <dbReference type="EMBL" id="MFC3683687.1"/>
    </source>
</evidence>
<feature type="domain" description="SGNH hydrolase-type esterase" evidence="2">
    <location>
        <begin position="44"/>
        <end position="206"/>
    </location>
</feature>
<dbReference type="InterPro" id="IPR051532">
    <property type="entry name" value="Ester_Hydrolysis_Enzymes"/>
</dbReference>
<dbReference type="Pfam" id="PF13472">
    <property type="entry name" value="Lipase_GDSL_2"/>
    <property type="match status" value="1"/>
</dbReference>
<sequence>MKPPRKARQLKRRHFNALLCSAALTGSIGPVAAQTSATAASVLVVGDSLSAEYGLRRGSGWVQILQERLLKEGIPARMVNAGISADTTSGGRSRLPALLKLHKPAVVIIELGANDALRGLPLNMTRDNLTAMARASKAAGAKVVIVGMQVPPNYGSQYTRDFRDLFQQVANAEKAALVPFLLKGVADLPDPTLLFQEDRIHPNEAAQPTIADNVWPVLKPLLPKR</sequence>
<dbReference type="Gene3D" id="3.40.50.1110">
    <property type="entry name" value="SGNH hydrolase"/>
    <property type="match status" value="1"/>
</dbReference>
<dbReference type="EMBL" id="JBHRXX010000002">
    <property type="protein sequence ID" value="MFC3683687.1"/>
    <property type="molecule type" value="Genomic_DNA"/>
</dbReference>
<evidence type="ECO:0000256" key="1">
    <source>
        <dbReference type="SAM" id="SignalP"/>
    </source>
</evidence>